<organism evidence="6 7">
    <name type="scientific">Propionivibrio dicarboxylicus</name>
    <dbReference type="NCBI Taxonomy" id="83767"/>
    <lineage>
        <taxon>Bacteria</taxon>
        <taxon>Pseudomonadati</taxon>
        <taxon>Pseudomonadota</taxon>
        <taxon>Betaproteobacteria</taxon>
        <taxon>Rhodocyclales</taxon>
        <taxon>Rhodocyclaceae</taxon>
        <taxon>Propionivibrio</taxon>
    </lineage>
</organism>
<gene>
    <name evidence="6" type="ORF">SAMN05660652_01295</name>
</gene>
<dbReference type="PANTHER" id="PTHR30419">
    <property type="entry name" value="HTH-TYPE TRANSCRIPTIONAL REGULATOR YBHD"/>
    <property type="match status" value="1"/>
</dbReference>
<dbReference type="GO" id="GO:0003700">
    <property type="term" value="F:DNA-binding transcription factor activity"/>
    <property type="evidence" value="ECO:0007669"/>
    <property type="project" value="InterPro"/>
</dbReference>
<dbReference type="Pfam" id="PF03466">
    <property type="entry name" value="LysR_substrate"/>
    <property type="match status" value="1"/>
</dbReference>
<dbReference type="CDD" id="cd05466">
    <property type="entry name" value="PBP2_LTTR_substrate"/>
    <property type="match status" value="1"/>
</dbReference>
<dbReference type="GO" id="GO:0003677">
    <property type="term" value="F:DNA binding"/>
    <property type="evidence" value="ECO:0007669"/>
    <property type="project" value="UniProtKB-KW"/>
</dbReference>
<comment type="similarity">
    <text evidence="1">Belongs to the LysR transcriptional regulatory family.</text>
</comment>
<dbReference type="InterPro" id="IPR050950">
    <property type="entry name" value="HTH-type_LysR_regulators"/>
</dbReference>
<feature type="domain" description="HTH lysR-type" evidence="5">
    <location>
        <begin position="1"/>
        <end position="58"/>
    </location>
</feature>
<evidence type="ECO:0000256" key="2">
    <source>
        <dbReference type="ARBA" id="ARBA00023015"/>
    </source>
</evidence>
<dbReference type="InterPro" id="IPR036388">
    <property type="entry name" value="WH-like_DNA-bd_sf"/>
</dbReference>
<dbReference type="EMBL" id="FNCY01000004">
    <property type="protein sequence ID" value="SDH16454.1"/>
    <property type="molecule type" value="Genomic_DNA"/>
</dbReference>
<dbReference type="AlphaFoldDB" id="A0A1G8A676"/>
<dbReference type="Gene3D" id="1.10.10.10">
    <property type="entry name" value="Winged helix-like DNA-binding domain superfamily/Winged helix DNA-binding domain"/>
    <property type="match status" value="1"/>
</dbReference>
<dbReference type="GO" id="GO:0005829">
    <property type="term" value="C:cytosol"/>
    <property type="evidence" value="ECO:0007669"/>
    <property type="project" value="TreeGrafter"/>
</dbReference>
<protein>
    <submittedName>
        <fullName evidence="6">DNA-binding transcriptional regulator, LysR family</fullName>
    </submittedName>
</protein>
<dbReference type="PROSITE" id="PS50931">
    <property type="entry name" value="HTH_LYSR"/>
    <property type="match status" value="1"/>
</dbReference>
<dbReference type="RefSeq" id="WP_091935597.1">
    <property type="nucleotide sequence ID" value="NZ_FNCY01000004.1"/>
</dbReference>
<dbReference type="InterPro" id="IPR036390">
    <property type="entry name" value="WH_DNA-bd_sf"/>
</dbReference>
<dbReference type="FunFam" id="1.10.10.10:FF:000001">
    <property type="entry name" value="LysR family transcriptional regulator"/>
    <property type="match status" value="1"/>
</dbReference>
<name>A0A1G8A676_9RHOO</name>
<keyword evidence="3 6" id="KW-0238">DNA-binding</keyword>
<dbReference type="PRINTS" id="PR00039">
    <property type="entry name" value="HTHLYSR"/>
</dbReference>
<keyword evidence="2" id="KW-0805">Transcription regulation</keyword>
<keyword evidence="7" id="KW-1185">Reference proteome</keyword>
<sequence>MTFTQLEIFVLVAELGGFTAAAEKLGISQSAVSHALKQLEREWGVTLLSRNKAGIDLTEIGKPLLVRARELLGIAEAMRQEISAVRGLQRGVLRIGSFGPSSSLLLLPQILEQYRQQYPDIDIFVDEGPDDAVAQWIAERRVDVGFVVLPDERFDTQLLIEDCFVAVLPVGHRLARQTQLRIADLCDEPFIMTAAGAAAQIEPLFERAGLRPKIKHRYSQILTIIKMVEHGAGVSIISSLALSDQVMDLCPGVVKIPLTPVARRSVGLAVHNLAQASPAVLAFMKTARTLAAASRLGPTQRAPGSRRRS</sequence>
<dbReference type="InterPro" id="IPR000847">
    <property type="entry name" value="LysR_HTH_N"/>
</dbReference>
<reference evidence="6 7" key="1">
    <citation type="submission" date="2016-10" db="EMBL/GenBank/DDBJ databases">
        <authorList>
            <person name="de Groot N.N."/>
        </authorList>
    </citation>
    <scope>NUCLEOTIDE SEQUENCE [LARGE SCALE GENOMIC DNA]</scope>
    <source>
        <strain evidence="6 7">DSM 5885</strain>
    </source>
</reference>
<evidence type="ECO:0000313" key="7">
    <source>
        <dbReference type="Proteomes" id="UP000198607"/>
    </source>
</evidence>
<dbReference type="Gene3D" id="3.40.190.290">
    <property type="match status" value="1"/>
</dbReference>
<evidence type="ECO:0000256" key="4">
    <source>
        <dbReference type="ARBA" id="ARBA00023163"/>
    </source>
</evidence>
<dbReference type="Proteomes" id="UP000198607">
    <property type="component" value="Unassembled WGS sequence"/>
</dbReference>
<dbReference type="SUPFAM" id="SSF46785">
    <property type="entry name" value="Winged helix' DNA-binding domain"/>
    <property type="match status" value="1"/>
</dbReference>
<evidence type="ECO:0000256" key="1">
    <source>
        <dbReference type="ARBA" id="ARBA00009437"/>
    </source>
</evidence>
<dbReference type="STRING" id="83767.SAMN05660652_01295"/>
<dbReference type="SUPFAM" id="SSF53850">
    <property type="entry name" value="Periplasmic binding protein-like II"/>
    <property type="match status" value="1"/>
</dbReference>
<evidence type="ECO:0000313" key="6">
    <source>
        <dbReference type="EMBL" id="SDH16454.1"/>
    </source>
</evidence>
<accession>A0A1G8A676</accession>
<dbReference type="Pfam" id="PF00126">
    <property type="entry name" value="HTH_1"/>
    <property type="match status" value="1"/>
</dbReference>
<dbReference type="OrthoDB" id="9157176at2"/>
<keyword evidence="4" id="KW-0804">Transcription</keyword>
<evidence type="ECO:0000259" key="5">
    <source>
        <dbReference type="PROSITE" id="PS50931"/>
    </source>
</evidence>
<dbReference type="PANTHER" id="PTHR30419:SF24">
    <property type="entry name" value="HTH-TYPE TRANSCRIPTIONAL REGULATOR CZCR"/>
    <property type="match status" value="1"/>
</dbReference>
<evidence type="ECO:0000256" key="3">
    <source>
        <dbReference type="ARBA" id="ARBA00023125"/>
    </source>
</evidence>
<dbReference type="InterPro" id="IPR005119">
    <property type="entry name" value="LysR_subst-bd"/>
</dbReference>
<proteinExistence type="inferred from homology"/>